<dbReference type="AlphaFoldDB" id="A0A8S1KD44"/>
<reference evidence="1" key="1">
    <citation type="submission" date="2021-01" db="EMBL/GenBank/DDBJ databases">
        <authorList>
            <consortium name="Genoscope - CEA"/>
            <person name="William W."/>
        </authorList>
    </citation>
    <scope>NUCLEOTIDE SEQUENCE</scope>
</reference>
<dbReference type="OrthoDB" id="293832at2759"/>
<proteinExistence type="predicted"/>
<dbReference type="EMBL" id="CAJJDN010000005">
    <property type="protein sequence ID" value="CAD8050906.1"/>
    <property type="molecule type" value="Genomic_DNA"/>
</dbReference>
<protein>
    <submittedName>
        <fullName evidence="1">Uncharacterized protein</fullName>
    </submittedName>
</protein>
<organism evidence="1 2">
    <name type="scientific">Paramecium sonneborni</name>
    <dbReference type="NCBI Taxonomy" id="65129"/>
    <lineage>
        <taxon>Eukaryota</taxon>
        <taxon>Sar</taxon>
        <taxon>Alveolata</taxon>
        <taxon>Ciliophora</taxon>
        <taxon>Intramacronucleata</taxon>
        <taxon>Oligohymenophorea</taxon>
        <taxon>Peniculida</taxon>
        <taxon>Parameciidae</taxon>
        <taxon>Paramecium</taxon>
    </lineage>
</organism>
<name>A0A8S1KD44_9CILI</name>
<evidence type="ECO:0000313" key="2">
    <source>
        <dbReference type="Proteomes" id="UP000692954"/>
    </source>
</evidence>
<comment type="caution">
    <text evidence="1">The sequence shown here is derived from an EMBL/GenBank/DDBJ whole genome shotgun (WGS) entry which is preliminary data.</text>
</comment>
<keyword evidence="2" id="KW-1185">Reference proteome</keyword>
<evidence type="ECO:0000313" key="1">
    <source>
        <dbReference type="EMBL" id="CAD8050906.1"/>
    </source>
</evidence>
<gene>
    <name evidence="1" type="ORF">PSON_ATCC_30995.1.T0050253</name>
</gene>
<accession>A0A8S1KD44</accession>
<sequence>MNSTQNRFRIGPIFKANVPIINFEQLKKEQQYLQYEFQKSDSHQNHIATFNSLQELQKKVDFSLRYPKNNQYILKQQPKIKFADIIQRPRKQFQSQCQKQLASNSEFITERVSDSSFLWDDNKNRFGKKDRLGKPARHPTKLKQTLDLKDIREFQASHMKGQQSQKIMCHQLIDIFFFHKNK</sequence>
<dbReference type="Proteomes" id="UP000692954">
    <property type="component" value="Unassembled WGS sequence"/>
</dbReference>